<gene>
    <name evidence="2" type="ORF">UFOPK1493_04356</name>
</gene>
<name>A0A6J6GY75_9ZZZZ</name>
<protein>
    <submittedName>
        <fullName evidence="2">Unannotated protein</fullName>
    </submittedName>
</protein>
<feature type="region of interest" description="Disordered" evidence="1">
    <location>
        <begin position="1"/>
        <end position="21"/>
    </location>
</feature>
<reference evidence="2" key="1">
    <citation type="submission" date="2020-05" db="EMBL/GenBank/DDBJ databases">
        <authorList>
            <person name="Chiriac C."/>
            <person name="Salcher M."/>
            <person name="Ghai R."/>
            <person name="Kavagutti S V."/>
        </authorList>
    </citation>
    <scope>NUCLEOTIDE SEQUENCE</scope>
</reference>
<sequence length="296" mass="33580">MVLHHRQHAVTQPTGQRLGQLRTPRRVPLDHRELLLGQLPRLVEDLRRHPQLPDVVDQRRPPQAVELGRAQPHLLTDHLGVRAHPLGVPTRDPVVAAERRHQIEQVFRRGRDARLTAAGVPLDPLLQLHVRRAVAERHPVPRRRLVREHQGEVEQGRERQEATHQPVGEAEDHHRHRADRDDTRHEPRRRVGGRQHLRQRIRGGHARRERDEHHDHPDEARQPRTTLPAPGRVGLRRPPGFGAVSRRGGVRSTHVRWSSGAYVASLSVNARCSAGSLGDTRDGSGPPGTPRRAGDR</sequence>
<feature type="region of interest" description="Disordered" evidence="1">
    <location>
        <begin position="141"/>
        <end position="247"/>
    </location>
</feature>
<feature type="compositionally biased region" description="Basic and acidic residues" evidence="1">
    <location>
        <begin position="206"/>
        <end position="222"/>
    </location>
</feature>
<evidence type="ECO:0000313" key="2">
    <source>
        <dbReference type="EMBL" id="CAB4601538.1"/>
    </source>
</evidence>
<organism evidence="2">
    <name type="scientific">freshwater metagenome</name>
    <dbReference type="NCBI Taxonomy" id="449393"/>
    <lineage>
        <taxon>unclassified sequences</taxon>
        <taxon>metagenomes</taxon>
        <taxon>ecological metagenomes</taxon>
    </lineage>
</organism>
<proteinExistence type="predicted"/>
<feature type="compositionally biased region" description="Basic and acidic residues" evidence="1">
    <location>
        <begin position="170"/>
        <end position="185"/>
    </location>
</feature>
<accession>A0A6J6GY75</accession>
<evidence type="ECO:0000256" key="1">
    <source>
        <dbReference type="SAM" id="MobiDB-lite"/>
    </source>
</evidence>
<feature type="compositionally biased region" description="Basic and acidic residues" evidence="1">
    <location>
        <begin position="147"/>
        <end position="162"/>
    </location>
</feature>
<feature type="region of interest" description="Disordered" evidence="1">
    <location>
        <begin position="273"/>
        <end position="296"/>
    </location>
</feature>
<feature type="compositionally biased region" description="Basic residues" evidence="1">
    <location>
        <begin position="186"/>
        <end position="205"/>
    </location>
</feature>
<dbReference type="EMBL" id="CAEZSR010000332">
    <property type="protein sequence ID" value="CAB4601538.1"/>
    <property type="molecule type" value="Genomic_DNA"/>
</dbReference>
<dbReference type="AlphaFoldDB" id="A0A6J6GY75"/>